<evidence type="ECO:0000313" key="2">
    <source>
        <dbReference type="Proteomes" id="UP000005039"/>
    </source>
</evidence>
<protein>
    <submittedName>
        <fullName evidence="1">Uncharacterized protein</fullName>
    </submittedName>
</protein>
<gene>
    <name evidence="1" type="ORF">HMPREF9970_2638</name>
</gene>
<dbReference type="PATRIC" id="fig|1095750.3.peg.819"/>
<accession>I0R9V8</accession>
<name>I0R9V8_9FIRM</name>
<evidence type="ECO:0000313" key="1">
    <source>
        <dbReference type="EMBL" id="EIC96466.1"/>
    </source>
</evidence>
<proteinExistence type="predicted"/>
<organism evidence="1 2">
    <name type="scientific">Lachnoanaerobaculum saburreum F0468</name>
    <dbReference type="NCBI Taxonomy" id="1095750"/>
    <lineage>
        <taxon>Bacteria</taxon>
        <taxon>Bacillati</taxon>
        <taxon>Bacillota</taxon>
        <taxon>Clostridia</taxon>
        <taxon>Lachnospirales</taxon>
        <taxon>Lachnospiraceae</taxon>
        <taxon>Lachnoanaerobaculum</taxon>
    </lineage>
</organism>
<sequence>MGKTGYRVTMIPCDNDGSEIIKGDILAQCKMIKIVKVTEVLNHYE</sequence>
<dbReference type="Proteomes" id="UP000005039">
    <property type="component" value="Unassembled WGS sequence"/>
</dbReference>
<comment type="caution">
    <text evidence="1">The sequence shown here is derived from an EMBL/GenBank/DDBJ whole genome shotgun (WGS) entry which is preliminary data.</text>
</comment>
<dbReference type="eggNOG" id="ENOG5033YQ8">
    <property type="taxonomic scope" value="Bacteria"/>
</dbReference>
<reference evidence="1 2" key="1">
    <citation type="submission" date="2012-03" db="EMBL/GenBank/DDBJ databases">
        <authorList>
            <person name="Durkin A.S."/>
            <person name="McCorrison J."/>
            <person name="Torralba M."/>
            <person name="Gillis M."/>
            <person name="Methe B."/>
            <person name="Sutton G."/>
            <person name="Nelson K.E."/>
        </authorList>
    </citation>
    <scope>NUCLEOTIDE SEQUENCE [LARGE SCALE GENOMIC DNA]</scope>
    <source>
        <strain evidence="1 2">F0468</strain>
    </source>
</reference>
<dbReference type="EMBL" id="AJGH01000040">
    <property type="protein sequence ID" value="EIC96466.1"/>
    <property type="molecule type" value="Genomic_DNA"/>
</dbReference>
<dbReference type="AlphaFoldDB" id="I0R9V8"/>
<keyword evidence="2" id="KW-1185">Reference proteome</keyword>